<accession>A0ABY9V9B6</accession>
<name>A0ABY9V9B6_9ACTN</name>
<reference evidence="1 2" key="1">
    <citation type="submission" date="2023-02" db="EMBL/GenBank/DDBJ databases">
        <title>Streptomyces sp. SCA4-21 with antifungal activity against Fusarium oxysporum f. sp. cubense, Streptomyces sp. SCA2-17 with antifungal activity against Fusarium oxysporum f. sp. cubense.</title>
        <authorList>
            <person name="Qi D."/>
        </authorList>
    </citation>
    <scope>NUCLEOTIDE SEQUENCE [LARGE SCALE GENOMIC DNA]</scope>
    <source>
        <strain evidence="1 2">SCA4-21</strain>
    </source>
</reference>
<dbReference type="EMBL" id="CP117522">
    <property type="protein sequence ID" value="WNF01379.1"/>
    <property type="molecule type" value="Genomic_DNA"/>
</dbReference>
<gene>
    <name evidence="1" type="ORF">PS467_41690</name>
</gene>
<sequence length="94" mass="10254">MSGAFRAWWVSQLGLGSTNGTRSSRLALESGVWLDDLELLTGVRQSLAKLMPSSENIDPDDDLFDSECVNVGYDEEAFCDAMCDSSDVPAEDDE</sequence>
<protein>
    <submittedName>
        <fullName evidence="1">Uncharacterized protein</fullName>
    </submittedName>
</protein>
<organism evidence="1 2">
    <name type="scientific">Streptomyces luomodiensis</name>
    <dbReference type="NCBI Taxonomy" id="3026192"/>
    <lineage>
        <taxon>Bacteria</taxon>
        <taxon>Bacillati</taxon>
        <taxon>Actinomycetota</taxon>
        <taxon>Actinomycetes</taxon>
        <taxon>Kitasatosporales</taxon>
        <taxon>Streptomycetaceae</taxon>
        <taxon>Streptomyces</taxon>
    </lineage>
</organism>
<evidence type="ECO:0000313" key="2">
    <source>
        <dbReference type="Proteomes" id="UP001305606"/>
    </source>
</evidence>
<evidence type="ECO:0000313" key="1">
    <source>
        <dbReference type="EMBL" id="WNF01379.1"/>
    </source>
</evidence>
<keyword evidence="2" id="KW-1185">Reference proteome</keyword>
<proteinExistence type="predicted"/>
<dbReference type="Proteomes" id="UP001305606">
    <property type="component" value="Chromosome"/>
</dbReference>
<dbReference type="RefSeq" id="WP_311039698.1">
    <property type="nucleotide sequence ID" value="NZ_CP117522.1"/>
</dbReference>